<name>A0ACB9B1F1_ARCLA</name>
<proteinExistence type="predicted"/>
<reference evidence="2" key="1">
    <citation type="journal article" date="2022" name="Mol. Ecol. Resour.">
        <title>The genomes of chicory, endive, great burdock and yacon provide insights into Asteraceae palaeo-polyploidization history and plant inulin production.</title>
        <authorList>
            <person name="Fan W."/>
            <person name="Wang S."/>
            <person name="Wang H."/>
            <person name="Wang A."/>
            <person name="Jiang F."/>
            <person name="Liu H."/>
            <person name="Zhao H."/>
            <person name="Xu D."/>
            <person name="Zhang Y."/>
        </authorList>
    </citation>
    <scope>NUCLEOTIDE SEQUENCE [LARGE SCALE GENOMIC DNA]</scope>
    <source>
        <strain evidence="2">cv. Niubang</strain>
    </source>
</reference>
<evidence type="ECO:0000313" key="1">
    <source>
        <dbReference type="EMBL" id="KAI3715413.1"/>
    </source>
</evidence>
<evidence type="ECO:0000313" key="2">
    <source>
        <dbReference type="Proteomes" id="UP001055879"/>
    </source>
</evidence>
<protein>
    <submittedName>
        <fullName evidence="1">Uncharacterized protein</fullName>
    </submittedName>
</protein>
<keyword evidence="2" id="KW-1185">Reference proteome</keyword>
<accession>A0ACB9B1F1</accession>
<organism evidence="1 2">
    <name type="scientific">Arctium lappa</name>
    <name type="common">Greater burdock</name>
    <name type="synonym">Lappa major</name>
    <dbReference type="NCBI Taxonomy" id="4217"/>
    <lineage>
        <taxon>Eukaryota</taxon>
        <taxon>Viridiplantae</taxon>
        <taxon>Streptophyta</taxon>
        <taxon>Embryophyta</taxon>
        <taxon>Tracheophyta</taxon>
        <taxon>Spermatophyta</taxon>
        <taxon>Magnoliopsida</taxon>
        <taxon>eudicotyledons</taxon>
        <taxon>Gunneridae</taxon>
        <taxon>Pentapetalae</taxon>
        <taxon>asterids</taxon>
        <taxon>campanulids</taxon>
        <taxon>Asterales</taxon>
        <taxon>Asteraceae</taxon>
        <taxon>Carduoideae</taxon>
        <taxon>Cardueae</taxon>
        <taxon>Arctiinae</taxon>
        <taxon>Arctium</taxon>
    </lineage>
</organism>
<comment type="caution">
    <text evidence="1">The sequence shown here is derived from an EMBL/GenBank/DDBJ whole genome shotgun (WGS) entry which is preliminary data.</text>
</comment>
<reference evidence="1 2" key="2">
    <citation type="journal article" date="2022" name="Mol. Ecol. Resour.">
        <title>The genomes of chicory, endive, great burdock and yacon provide insights into Asteraceae paleo-polyploidization history and plant inulin production.</title>
        <authorList>
            <person name="Fan W."/>
            <person name="Wang S."/>
            <person name="Wang H."/>
            <person name="Wang A."/>
            <person name="Jiang F."/>
            <person name="Liu H."/>
            <person name="Zhao H."/>
            <person name="Xu D."/>
            <person name="Zhang Y."/>
        </authorList>
    </citation>
    <scope>NUCLEOTIDE SEQUENCE [LARGE SCALE GENOMIC DNA]</scope>
    <source>
        <strain evidence="2">cv. Niubang</strain>
    </source>
</reference>
<dbReference type="Proteomes" id="UP001055879">
    <property type="component" value="Linkage Group LG07"/>
</dbReference>
<gene>
    <name evidence="1" type="ORF">L6452_22395</name>
</gene>
<sequence length="122" mass="13636">MRSRLPVENRSMVIGGMEEWSWKMEKSEIKLCLFSKDCEGIAVLNGVGEGLVRAGDGVAGSRPRHHRRLPLHYKEIVTVRRCTIRTSSPPTMMMPPSSPLIISDLDLRAGGSRRTRLDGTTF</sequence>
<dbReference type="EMBL" id="CM042053">
    <property type="protein sequence ID" value="KAI3715413.1"/>
    <property type="molecule type" value="Genomic_DNA"/>
</dbReference>